<dbReference type="OMA" id="TETAACE"/>
<dbReference type="SUPFAM" id="SSF51735">
    <property type="entry name" value="NAD(P)-binding Rossmann-fold domains"/>
    <property type="match status" value="1"/>
</dbReference>
<keyword evidence="2" id="KW-0560">Oxidoreductase</keyword>
<dbReference type="Pfam" id="PF00106">
    <property type="entry name" value="adh_short"/>
    <property type="match status" value="1"/>
</dbReference>
<dbReference type="InterPro" id="IPR002347">
    <property type="entry name" value="SDR_fam"/>
</dbReference>
<dbReference type="AlphaFoldDB" id="A0A1L9UCG7"/>
<dbReference type="VEuPathDB" id="FungiDB:ASPBRDRAFT_208950"/>
<evidence type="ECO:0000256" key="3">
    <source>
        <dbReference type="RuleBase" id="RU000363"/>
    </source>
</evidence>
<dbReference type="PRINTS" id="PR00080">
    <property type="entry name" value="SDRFAMILY"/>
</dbReference>
<dbReference type="GeneID" id="93574337"/>
<dbReference type="Gene3D" id="3.40.50.720">
    <property type="entry name" value="NAD(P)-binding Rossmann-like Domain"/>
    <property type="match status" value="1"/>
</dbReference>
<evidence type="ECO:0000256" key="2">
    <source>
        <dbReference type="ARBA" id="ARBA00023002"/>
    </source>
</evidence>
<proteinExistence type="inferred from homology"/>
<dbReference type="Proteomes" id="UP000184499">
    <property type="component" value="Unassembled WGS sequence"/>
</dbReference>
<evidence type="ECO:0000313" key="4">
    <source>
        <dbReference type="EMBL" id="OJJ69348.1"/>
    </source>
</evidence>
<gene>
    <name evidence="4" type="ORF">ASPBRDRAFT_208950</name>
</gene>
<dbReference type="CDD" id="cd05233">
    <property type="entry name" value="SDR_c"/>
    <property type="match status" value="1"/>
</dbReference>
<dbReference type="PANTHER" id="PTHR24321">
    <property type="entry name" value="DEHYDROGENASES, SHORT CHAIN"/>
    <property type="match status" value="1"/>
</dbReference>
<organism evidence="4 5">
    <name type="scientific">Aspergillus brasiliensis (strain CBS 101740 / IMI 381727 / IBT 21946)</name>
    <dbReference type="NCBI Taxonomy" id="767769"/>
    <lineage>
        <taxon>Eukaryota</taxon>
        <taxon>Fungi</taxon>
        <taxon>Dikarya</taxon>
        <taxon>Ascomycota</taxon>
        <taxon>Pezizomycotina</taxon>
        <taxon>Eurotiomycetes</taxon>
        <taxon>Eurotiomycetidae</taxon>
        <taxon>Eurotiales</taxon>
        <taxon>Aspergillaceae</taxon>
        <taxon>Aspergillus</taxon>
        <taxon>Aspergillus subgen. Circumdati</taxon>
    </lineage>
</organism>
<accession>A0A1L9UCG7</accession>
<evidence type="ECO:0000256" key="1">
    <source>
        <dbReference type="ARBA" id="ARBA00006484"/>
    </source>
</evidence>
<dbReference type="PRINTS" id="PR00081">
    <property type="entry name" value="GDHRDH"/>
</dbReference>
<dbReference type="InterPro" id="IPR036291">
    <property type="entry name" value="NAD(P)-bd_dom_sf"/>
</dbReference>
<evidence type="ECO:0000313" key="5">
    <source>
        <dbReference type="Proteomes" id="UP000184499"/>
    </source>
</evidence>
<reference evidence="5" key="1">
    <citation type="journal article" date="2017" name="Genome Biol.">
        <title>Comparative genomics reveals high biological diversity and specific adaptations in the industrially and medically important fungal genus Aspergillus.</title>
        <authorList>
            <person name="de Vries R.P."/>
            <person name="Riley R."/>
            <person name="Wiebenga A."/>
            <person name="Aguilar-Osorio G."/>
            <person name="Amillis S."/>
            <person name="Uchima C.A."/>
            <person name="Anderluh G."/>
            <person name="Asadollahi M."/>
            <person name="Askin M."/>
            <person name="Barry K."/>
            <person name="Battaglia E."/>
            <person name="Bayram O."/>
            <person name="Benocci T."/>
            <person name="Braus-Stromeyer S.A."/>
            <person name="Caldana C."/>
            <person name="Canovas D."/>
            <person name="Cerqueira G.C."/>
            <person name="Chen F."/>
            <person name="Chen W."/>
            <person name="Choi C."/>
            <person name="Clum A."/>
            <person name="Dos Santos R.A."/>
            <person name="Damasio A.R."/>
            <person name="Diallinas G."/>
            <person name="Emri T."/>
            <person name="Fekete E."/>
            <person name="Flipphi M."/>
            <person name="Freyberg S."/>
            <person name="Gallo A."/>
            <person name="Gournas C."/>
            <person name="Habgood R."/>
            <person name="Hainaut M."/>
            <person name="Harispe M.L."/>
            <person name="Henrissat B."/>
            <person name="Hilden K.S."/>
            <person name="Hope R."/>
            <person name="Hossain A."/>
            <person name="Karabika E."/>
            <person name="Karaffa L."/>
            <person name="Karanyi Z."/>
            <person name="Krasevec N."/>
            <person name="Kuo A."/>
            <person name="Kusch H."/>
            <person name="LaButti K."/>
            <person name="Lagendijk E.L."/>
            <person name="Lapidus A."/>
            <person name="Levasseur A."/>
            <person name="Lindquist E."/>
            <person name="Lipzen A."/>
            <person name="Logrieco A.F."/>
            <person name="MacCabe A."/>
            <person name="Maekelae M.R."/>
            <person name="Malavazi I."/>
            <person name="Melin P."/>
            <person name="Meyer V."/>
            <person name="Mielnichuk N."/>
            <person name="Miskei M."/>
            <person name="Molnar A.P."/>
            <person name="Mule G."/>
            <person name="Ngan C.Y."/>
            <person name="Orejas M."/>
            <person name="Orosz E."/>
            <person name="Ouedraogo J.P."/>
            <person name="Overkamp K.M."/>
            <person name="Park H.-S."/>
            <person name="Perrone G."/>
            <person name="Piumi F."/>
            <person name="Punt P.J."/>
            <person name="Ram A.F."/>
            <person name="Ramon A."/>
            <person name="Rauscher S."/>
            <person name="Record E."/>
            <person name="Riano-Pachon D.M."/>
            <person name="Robert V."/>
            <person name="Roehrig J."/>
            <person name="Ruller R."/>
            <person name="Salamov A."/>
            <person name="Salih N.S."/>
            <person name="Samson R.A."/>
            <person name="Sandor E."/>
            <person name="Sanguinetti M."/>
            <person name="Schuetze T."/>
            <person name="Sepcic K."/>
            <person name="Shelest E."/>
            <person name="Sherlock G."/>
            <person name="Sophianopoulou V."/>
            <person name="Squina F.M."/>
            <person name="Sun H."/>
            <person name="Susca A."/>
            <person name="Todd R.B."/>
            <person name="Tsang A."/>
            <person name="Unkles S.E."/>
            <person name="van de Wiele N."/>
            <person name="van Rossen-Uffink D."/>
            <person name="Oliveira J.V."/>
            <person name="Vesth T.C."/>
            <person name="Visser J."/>
            <person name="Yu J.-H."/>
            <person name="Zhou M."/>
            <person name="Andersen M.R."/>
            <person name="Archer D.B."/>
            <person name="Baker S.E."/>
            <person name="Benoit I."/>
            <person name="Brakhage A.A."/>
            <person name="Braus G.H."/>
            <person name="Fischer R."/>
            <person name="Frisvad J.C."/>
            <person name="Goldman G.H."/>
            <person name="Houbraken J."/>
            <person name="Oakley B."/>
            <person name="Pocsi I."/>
            <person name="Scazzocchio C."/>
            <person name="Seiboth B."/>
            <person name="vanKuyk P.A."/>
            <person name="Wortman J."/>
            <person name="Dyer P.S."/>
            <person name="Grigoriev I.V."/>
        </authorList>
    </citation>
    <scope>NUCLEOTIDE SEQUENCE [LARGE SCALE GENOMIC DNA]</scope>
    <source>
        <strain evidence="5">CBS 101740 / IMI 381727 / IBT 21946</strain>
    </source>
</reference>
<dbReference type="EMBL" id="KV878688">
    <property type="protein sequence ID" value="OJJ69348.1"/>
    <property type="molecule type" value="Genomic_DNA"/>
</dbReference>
<sequence length="182" mass="19592">MAIPIGLHGKVAMVTGGGRGIGKAIASAFARSRVKVMIADIDEVIGRQAEKEIVGQGYEARFIRTDVTSSNSIRDAVETSTRIFGTLDIAVNNVGVNGKFMPISELDETEWSKVINTNLSSVAYSLKWELRQMIKQGRRGSIINISSSAALKTRPIMSAYCTSKLGVAALTTSCKGKRLQPD</sequence>
<name>A0A1L9UCG7_ASPBC</name>
<dbReference type="PANTHER" id="PTHR24321:SF8">
    <property type="entry name" value="ESTRADIOL 17-BETA-DEHYDROGENASE 8-RELATED"/>
    <property type="match status" value="1"/>
</dbReference>
<dbReference type="STRING" id="767769.A0A1L9UCG7"/>
<dbReference type="OrthoDB" id="417891at2759"/>
<protein>
    <submittedName>
        <fullName evidence="4">Uncharacterized protein</fullName>
    </submittedName>
</protein>
<comment type="similarity">
    <text evidence="1 3">Belongs to the short-chain dehydrogenases/reductases (SDR) family.</text>
</comment>
<keyword evidence="5" id="KW-1185">Reference proteome</keyword>
<dbReference type="GO" id="GO:0016491">
    <property type="term" value="F:oxidoreductase activity"/>
    <property type="evidence" value="ECO:0007669"/>
    <property type="project" value="UniProtKB-KW"/>
</dbReference>
<dbReference type="RefSeq" id="XP_067476597.1">
    <property type="nucleotide sequence ID" value="XM_067621849.1"/>
</dbReference>